<evidence type="ECO:0000313" key="3">
    <source>
        <dbReference type="EMBL" id="KAJ0403961.1"/>
    </source>
</evidence>
<evidence type="ECO:0000256" key="2">
    <source>
        <dbReference type="SAM" id="SignalP"/>
    </source>
</evidence>
<organism evidence="3 4">
    <name type="scientific">Pythium insidiosum</name>
    <name type="common">Pythiosis disease agent</name>
    <dbReference type="NCBI Taxonomy" id="114742"/>
    <lineage>
        <taxon>Eukaryota</taxon>
        <taxon>Sar</taxon>
        <taxon>Stramenopiles</taxon>
        <taxon>Oomycota</taxon>
        <taxon>Peronosporomycetes</taxon>
        <taxon>Pythiales</taxon>
        <taxon>Pythiaceae</taxon>
        <taxon>Pythium</taxon>
    </lineage>
</organism>
<dbReference type="Proteomes" id="UP001209570">
    <property type="component" value="Unassembled WGS sequence"/>
</dbReference>
<sequence length="153" mass="16197">MRRRWQELLAVCAGCSCVHLVDASPVTTVTGTPLVFGLGPGLVAILVLAVACLVICVCGYSSRYKTLFAIALAVIIGATTLFFATVNVKGAPSPATKAERYNHTAVARSAVAGVMIAFTVVALFALLLLDVIKHRQGHFIGEAAAPKRWQRAF</sequence>
<proteinExistence type="predicted"/>
<dbReference type="EMBL" id="JAKCXM010000072">
    <property type="protein sequence ID" value="KAJ0403961.1"/>
    <property type="molecule type" value="Genomic_DNA"/>
</dbReference>
<evidence type="ECO:0000256" key="1">
    <source>
        <dbReference type="SAM" id="Phobius"/>
    </source>
</evidence>
<keyword evidence="1" id="KW-0812">Transmembrane</keyword>
<comment type="caution">
    <text evidence="3">The sequence shown here is derived from an EMBL/GenBank/DDBJ whole genome shotgun (WGS) entry which is preliminary data.</text>
</comment>
<accession>A0AAD5LMN3</accession>
<keyword evidence="1" id="KW-1133">Transmembrane helix</keyword>
<feature type="transmembrane region" description="Helical" evidence="1">
    <location>
        <begin position="33"/>
        <end position="60"/>
    </location>
</feature>
<feature type="transmembrane region" description="Helical" evidence="1">
    <location>
        <begin position="67"/>
        <end position="86"/>
    </location>
</feature>
<evidence type="ECO:0000313" key="4">
    <source>
        <dbReference type="Proteomes" id="UP001209570"/>
    </source>
</evidence>
<feature type="signal peptide" evidence="2">
    <location>
        <begin position="1"/>
        <end position="23"/>
    </location>
</feature>
<feature type="chain" id="PRO_5041901237" description="Transmembrane protein" evidence="2">
    <location>
        <begin position="24"/>
        <end position="153"/>
    </location>
</feature>
<name>A0AAD5LMN3_PYTIN</name>
<reference evidence="3" key="1">
    <citation type="submission" date="2021-12" db="EMBL/GenBank/DDBJ databases">
        <title>Prjna785345.</title>
        <authorList>
            <person name="Rujirawat T."/>
            <person name="Krajaejun T."/>
        </authorList>
    </citation>
    <scope>NUCLEOTIDE SEQUENCE</scope>
    <source>
        <strain evidence="3">Pi057C3</strain>
    </source>
</reference>
<feature type="transmembrane region" description="Helical" evidence="1">
    <location>
        <begin position="106"/>
        <end position="129"/>
    </location>
</feature>
<keyword evidence="4" id="KW-1185">Reference proteome</keyword>
<gene>
    <name evidence="3" type="ORF">P43SY_009454</name>
</gene>
<keyword evidence="1" id="KW-0472">Membrane</keyword>
<dbReference type="AlphaFoldDB" id="A0AAD5LMN3"/>
<evidence type="ECO:0008006" key="5">
    <source>
        <dbReference type="Google" id="ProtNLM"/>
    </source>
</evidence>
<keyword evidence="2" id="KW-0732">Signal</keyword>
<protein>
    <recommendedName>
        <fullName evidence="5">Transmembrane protein</fullName>
    </recommendedName>
</protein>